<feature type="region of interest" description="Disordered" evidence="1">
    <location>
        <begin position="176"/>
        <end position="212"/>
    </location>
</feature>
<reference evidence="2 3" key="1">
    <citation type="submission" date="2016-11" db="EMBL/GenBank/DDBJ databases">
        <authorList>
            <person name="Jaros S."/>
            <person name="Januszkiewicz K."/>
            <person name="Wedrychowicz H."/>
        </authorList>
    </citation>
    <scope>NUCLEOTIDE SEQUENCE [LARGE SCALE GENOMIC DNA]</scope>
    <source>
        <strain evidence="2 3">DSM 9705</strain>
    </source>
</reference>
<evidence type="ECO:0000313" key="2">
    <source>
        <dbReference type="EMBL" id="SHI11382.1"/>
    </source>
</evidence>
<sequence length="212" mass="23823">MNVPFHTFWIIILLCLVFFYPVPTRATWDDQQTGEFFQDLETKTIQLTEAKDVAALRHLRRKVLAAFSPGQLDENWRPMALYFRGCIETAIAFSIDDQQEKDSFFSNAMQSFSQSAVDIPGYCMNCYMQALILYEHFDEPEEALIKIEHAVKLCPGDQGVQKMQKYITEGIAAKSAATNSSSSPAIPDKGKQAVPEPAPSGGSRVFEPIPFE</sequence>
<feature type="compositionally biased region" description="Low complexity" evidence="1">
    <location>
        <begin position="176"/>
        <end position="185"/>
    </location>
</feature>
<name>A0A1M5YHC3_9BACT</name>
<proteinExistence type="predicted"/>
<dbReference type="EMBL" id="FQXS01000037">
    <property type="protein sequence ID" value="SHI11382.1"/>
    <property type="molecule type" value="Genomic_DNA"/>
</dbReference>
<dbReference type="Proteomes" id="UP000184139">
    <property type="component" value="Unassembled WGS sequence"/>
</dbReference>
<dbReference type="STRING" id="1121409.SAMN02745124_04033"/>
<gene>
    <name evidence="2" type="ORF">SAMN02745124_04033</name>
</gene>
<dbReference type="RefSeq" id="WP_073378978.1">
    <property type="nucleotide sequence ID" value="NZ_FQXS01000037.1"/>
</dbReference>
<keyword evidence="3" id="KW-1185">Reference proteome</keyword>
<evidence type="ECO:0000313" key="3">
    <source>
        <dbReference type="Proteomes" id="UP000184139"/>
    </source>
</evidence>
<accession>A0A1M5YHC3</accession>
<protein>
    <submittedName>
        <fullName evidence="2">Uncharacterized protein</fullName>
    </submittedName>
</protein>
<organism evidence="2 3">
    <name type="scientific">Desulfofustis glycolicus DSM 9705</name>
    <dbReference type="NCBI Taxonomy" id="1121409"/>
    <lineage>
        <taxon>Bacteria</taxon>
        <taxon>Pseudomonadati</taxon>
        <taxon>Thermodesulfobacteriota</taxon>
        <taxon>Desulfobulbia</taxon>
        <taxon>Desulfobulbales</taxon>
        <taxon>Desulfocapsaceae</taxon>
        <taxon>Desulfofustis</taxon>
    </lineage>
</organism>
<dbReference type="AlphaFoldDB" id="A0A1M5YHC3"/>
<evidence type="ECO:0000256" key="1">
    <source>
        <dbReference type="SAM" id="MobiDB-lite"/>
    </source>
</evidence>